<dbReference type="AlphaFoldDB" id="U4TAX0"/>
<evidence type="ECO:0000313" key="1">
    <source>
        <dbReference type="EMBL" id="ERL55889.1"/>
    </source>
</evidence>
<organism evidence="1 2">
    <name type="scientific">Psychrobacter aquaticus CMS 56</name>
    <dbReference type="NCBI Taxonomy" id="1354303"/>
    <lineage>
        <taxon>Bacteria</taxon>
        <taxon>Pseudomonadati</taxon>
        <taxon>Pseudomonadota</taxon>
        <taxon>Gammaproteobacteria</taxon>
        <taxon>Moraxellales</taxon>
        <taxon>Moraxellaceae</taxon>
        <taxon>Psychrobacter</taxon>
    </lineage>
</organism>
<comment type="caution">
    <text evidence="1">The sequence shown here is derived from an EMBL/GenBank/DDBJ whole genome shotgun (WGS) entry which is preliminary data.</text>
</comment>
<protein>
    <submittedName>
        <fullName evidence="1">Uncharacterized protein</fullName>
    </submittedName>
</protein>
<gene>
    <name evidence="1" type="ORF">M917_1231</name>
</gene>
<keyword evidence="2" id="KW-1185">Reference proteome</keyword>
<evidence type="ECO:0000313" key="2">
    <source>
        <dbReference type="Proteomes" id="UP000016761"/>
    </source>
</evidence>
<dbReference type="EMBL" id="AUSW01000018">
    <property type="protein sequence ID" value="ERL55889.1"/>
    <property type="molecule type" value="Genomic_DNA"/>
</dbReference>
<name>U4TAX0_9GAMM</name>
<dbReference type="PATRIC" id="fig|1354303.4.peg.1214"/>
<proteinExistence type="predicted"/>
<dbReference type="Proteomes" id="UP000016761">
    <property type="component" value="Unassembled WGS sequence"/>
</dbReference>
<accession>U4TAX0</accession>
<sequence>MKSVVKGSISWTDAAPLLGDYETLNHPTGFYEKEFDERMLQKWLSGLESKLV</sequence>
<reference evidence="1 2" key="1">
    <citation type="journal article" date="2013" name="Genome Announc.">
        <title>Draft Genome Sequence of Psychrobacter aquaticus Strain CMS 56T, Isolated from a Cyanobacterial Mat Sample Collected from Water Bodies in the McMurdo Dry Valley Region of Antarctica.</title>
        <authorList>
            <person name="Reddy G.S."/>
            <person name="Ara S."/>
            <person name="Singh A."/>
            <person name="Kumar Pinnaka A."/>
            <person name="Shivaji S."/>
        </authorList>
    </citation>
    <scope>NUCLEOTIDE SEQUENCE [LARGE SCALE GENOMIC DNA]</scope>
    <source>
        <strain evidence="1 2">CMS 56</strain>
    </source>
</reference>